<proteinExistence type="predicted"/>
<dbReference type="EMBL" id="AM466941">
    <property type="protein sequence ID" value="CAN81344.1"/>
    <property type="molecule type" value="Genomic_DNA"/>
</dbReference>
<feature type="compositionally biased region" description="Low complexity" evidence="1">
    <location>
        <begin position="15"/>
        <end position="33"/>
    </location>
</feature>
<accession>A5BPW6</accession>
<organism evidence="2">
    <name type="scientific">Vitis vinifera</name>
    <name type="common">Grape</name>
    <dbReference type="NCBI Taxonomy" id="29760"/>
    <lineage>
        <taxon>Eukaryota</taxon>
        <taxon>Viridiplantae</taxon>
        <taxon>Streptophyta</taxon>
        <taxon>Embryophyta</taxon>
        <taxon>Tracheophyta</taxon>
        <taxon>Spermatophyta</taxon>
        <taxon>Magnoliopsida</taxon>
        <taxon>eudicotyledons</taxon>
        <taxon>Gunneridae</taxon>
        <taxon>Pentapetalae</taxon>
        <taxon>rosids</taxon>
        <taxon>Vitales</taxon>
        <taxon>Vitaceae</taxon>
        <taxon>Viteae</taxon>
        <taxon>Vitis</taxon>
    </lineage>
</organism>
<gene>
    <name evidence="2" type="ORF">VITISV_008698</name>
</gene>
<dbReference type="AlphaFoldDB" id="A5BPW6"/>
<reference evidence="2" key="1">
    <citation type="journal article" date="2007" name="PLoS ONE">
        <title>The first genome sequence of an elite grapevine cultivar (Pinot noir Vitis vinifera L.): coping with a highly heterozygous genome.</title>
        <authorList>
            <person name="Velasco R."/>
            <person name="Zharkikh A."/>
            <person name="Troggio M."/>
            <person name="Cartwright D.A."/>
            <person name="Cestaro A."/>
            <person name="Pruss D."/>
            <person name="Pindo M."/>
            <person name="FitzGerald L.M."/>
            <person name="Vezzulli S."/>
            <person name="Reid J."/>
            <person name="Malacarne G."/>
            <person name="Iliev D."/>
            <person name="Coppola G."/>
            <person name="Wardell B."/>
            <person name="Micheletti D."/>
            <person name="Macalma T."/>
            <person name="Facci M."/>
            <person name="Mitchell J.T."/>
            <person name="Perazzolli M."/>
            <person name="Eldredge G."/>
            <person name="Gatto P."/>
            <person name="Oyzerski R."/>
            <person name="Moretto M."/>
            <person name="Gutin N."/>
            <person name="Stefanini M."/>
            <person name="Chen Y."/>
            <person name="Segala C."/>
            <person name="Davenport C."/>
            <person name="Dematte L."/>
            <person name="Mraz A."/>
            <person name="Battilana J."/>
            <person name="Stormo K."/>
            <person name="Costa F."/>
            <person name="Tao Q."/>
            <person name="Si-Ammour A."/>
            <person name="Harkins T."/>
            <person name="Lackey A."/>
            <person name="Perbost C."/>
            <person name="Taillon B."/>
            <person name="Stella A."/>
            <person name="Solovyev V."/>
            <person name="Fawcett J.A."/>
            <person name="Sterck L."/>
            <person name="Vandepoele K."/>
            <person name="Grando S.M."/>
            <person name="Toppo S."/>
            <person name="Moser C."/>
            <person name="Lanchbury J."/>
            <person name="Bogden R."/>
            <person name="Skolnick M."/>
            <person name="Sgaramella V."/>
            <person name="Bhatnagar S.K."/>
            <person name="Fontana P."/>
            <person name="Gutin A."/>
            <person name="Van de Peer Y."/>
            <person name="Salamini F."/>
            <person name="Viola R."/>
        </authorList>
    </citation>
    <scope>NUCLEOTIDE SEQUENCE</scope>
</reference>
<evidence type="ECO:0000256" key="1">
    <source>
        <dbReference type="SAM" id="MobiDB-lite"/>
    </source>
</evidence>
<protein>
    <submittedName>
        <fullName evidence="2">Uncharacterized protein</fullName>
    </submittedName>
</protein>
<name>A5BPW6_VITVI</name>
<feature type="compositionally biased region" description="Low complexity" evidence="1">
    <location>
        <begin position="65"/>
        <end position="78"/>
    </location>
</feature>
<sequence>MRKGNKIKPRQWQQSSYGGNSRPSSYGGRRPRSSCCRRWIPAVADAAADADADTDEAGGDKPRSAADNAAAASSDAALPSPPPDTAWPSTAAAAEEAAAAVAAADSPVADQNRWWIASSPLSEPSLTLLLSLKLQNRIEE</sequence>
<evidence type="ECO:0000313" key="2">
    <source>
        <dbReference type="EMBL" id="CAN81344.1"/>
    </source>
</evidence>
<feature type="region of interest" description="Disordered" evidence="1">
    <location>
        <begin position="1"/>
        <end position="33"/>
    </location>
</feature>
<feature type="region of interest" description="Disordered" evidence="1">
    <location>
        <begin position="46"/>
        <end position="88"/>
    </location>
</feature>
<feature type="compositionally biased region" description="Acidic residues" evidence="1">
    <location>
        <begin position="48"/>
        <end position="57"/>
    </location>
</feature>